<evidence type="ECO:0000256" key="6">
    <source>
        <dbReference type="ARBA" id="ARBA00022842"/>
    </source>
</evidence>
<evidence type="ECO:0000256" key="11">
    <source>
        <dbReference type="PROSITE-ProRule" id="PRU01198"/>
    </source>
</evidence>
<feature type="binding site" evidence="10">
    <location>
        <position position="53"/>
    </location>
    <ligand>
        <name>NADP(+)</name>
        <dbReference type="ChEBI" id="CHEBI:58349"/>
    </ligand>
</feature>
<feature type="active site" evidence="10">
    <location>
        <position position="108"/>
    </location>
</feature>
<feature type="binding site" evidence="10 11">
    <location>
        <position position="231"/>
    </location>
    <ligand>
        <name>Mg(2+)</name>
        <dbReference type="ChEBI" id="CHEBI:18420"/>
        <label>2</label>
    </ligand>
</feature>
<keyword evidence="15" id="KW-1185">Reference proteome</keyword>
<dbReference type="PROSITE" id="PS51850">
    <property type="entry name" value="KARI_N"/>
    <property type="match status" value="1"/>
</dbReference>
<feature type="binding site" evidence="10 11">
    <location>
        <position position="227"/>
    </location>
    <ligand>
        <name>Mg(2+)</name>
        <dbReference type="ChEBI" id="CHEBI:18420"/>
        <label>2</label>
    </ligand>
</feature>
<evidence type="ECO:0000256" key="10">
    <source>
        <dbReference type="HAMAP-Rule" id="MF_00435"/>
    </source>
</evidence>
<dbReference type="InterPro" id="IPR013116">
    <property type="entry name" value="KARI_N"/>
</dbReference>
<comment type="pathway">
    <text evidence="1 10">Amino-acid biosynthesis; L-valine biosynthesis; L-valine from pyruvate: step 2/4.</text>
</comment>
<accession>A0ABT0R1F2</accession>
<comment type="similarity">
    <text evidence="3 10 11">Belongs to the ketol-acid reductoisomerase family.</text>
</comment>
<dbReference type="RefSeq" id="WP_249737815.1">
    <property type="nucleotide sequence ID" value="NZ_JAKNCJ010000005.1"/>
</dbReference>
<dbReference type="InterPro" id="IPR036291">
    <property type="entry name" value="NAD(P)-bd_dom_sf"/>
</dbReference>
<organism evidence="14 15">
    <name type="scientific">Brachybacterium equifaecis</name>
    <dbReference type="NCBI Taxonomy" id="2910770"/>
    <lineage>
        <taxon>Bacteria</taxon>
        <taxon>Bacillati</taxon>
        <taxon>Actinomycetota</taxon>
        <taxon>Actinomycetes</taxon>
        <taxon>Micrococcales</taxon>
        <taxon>Dermabacteraceae</taxon>
        <taxon>Brachybacterium</taxon>
    </lineage>
</organism>
<evidence type="ECO:0000256" key="1">
    <source>
        <dbReference type="ARBA" id="ARBA00004864"/>
    </source>
</evidence>
<comment type="cofactor">
    <cofactor evidence="10">
        <name>Mg(2+)</name>
        <dbReference type="ChEBI" id="CHEBI:18420"/>
    </cofactor>
    <text evidence="10">Binds 2 magnesium ions per subunit.</text>
</comment>
<comment type="pathway">
    <text evidence="2 10">Amino-acid biosynthesis; L-isoleucine biosynthesis; L-isoleucine from 2-oxobutanoate: step 2/4.</text>
</comment>
<evidence type="ECO:0000259" key="13">
    <source>
        <dbReference type="PROSITE" id="PS51851"/>
    </source>
</evidence>
<evidence type="ECO:0000259" key="12">
    <source>
        <dbReference type="PROSITE" id="PS51850"/>
    </source>
</evidence>
<feature type="domain" description="KARI N-terminal Rossmann" evidence="12">
    <location>
        <begin position="2"/>
        <end position="182"/>
    </location>
</feature>
<dbReference type="PANTHER" id="PTHR21371">
    <property type="entry name" value="KETOL-ACID REDUCTOISOMERASE, MITOCHONDRIAL"/>
    <property type="match status" value="1"/>
</dbReference>
<evidence type="ECO:0000256" key="2">
    <source>
        <dbReference type="ARBA" id="ARBA00004885"/>
    </source>
</evidence>
<evidence type="ECO:0000256" key="7">
    <source>
        <dbReference type="ARBA" id="ARBA00022857"/>
    </source>
</evidence>
<comment type="catalytic activity">
    <reaction evidence="10">
        <text>(2R,3R)-2,3-dihydroxy-3-methylpentanoate + NADP(+) = (S)-2-ethyl-2-hydroxy-3-oxobutanoate + NADPH + H(+)</text>
        <dbReference type="Rhea" id="RHEA:13493"/>
        <dbReference type="ChEBI" id="CHEBI:15378"/>
        <dbReference type="ChEBI" id="CHEBI:49256"/>
        <dbReference type="ChEBI" id="CHEBI:49258"/>
        <dbReference type="ChEBI" id="CHEBI:57783"/>
        <dbReference type="ChEBI" id="CHEBI:58349"/>
        <dbReference type="EC" id="1.1.1.86"/>
    </reaction>
</comment>
<evidence type="ECO:0000313" key="15">
    <source>
        <dbReference type="Proteomes" id="UP001203761"/>
    </source>
</evidence>
<comment type="function">
    <text evidence="10">Involved in the biosynthesis of branched-chain amino acids (BCAA). Catalyzes an alkyl-migration followed by a ketol-acid reduction of (S)-2-acetolactate (S2AL) to yield (R)-2,3-dihydroxy-isovalerate. In the isomerase reaction, S2AL is rearranged via a Mg-dependent methyl migration to produce 3-hydroxy-3-methyl-2-ketobutyrate (HMKB). In the reductase reaction, this 2-ketoacid undergoes a metal-dependent reduction by NADPH to yield (R)-2,3-dihydroxy-isovalerate.</text>
</comment>
<protein>
    <recommendedName>
        <fullName evidence="10">Ketol-acid reductoisomerase (NADP(+))</fullName>
        <shortName evidence="10">KARI</shortName>
        <ecNumber evidence="10">1.1.1.86</ecNumber>
    </recommendedName>
    <alternativeName>
        <fullName evidence="10">Acetohydroxy-acid isomeroreductase</fullName>
        <shortName evidence="10">AHIR</shortName>
    </alternativeName>
    <alternativeName>
        <fullName evidence="10">Alpha-keto-beta-hydroxylacyl reductoisomerase</fullName>
    </alternativeName>
</protein>
<evidence type="ECO:0000256" key="8">
    <source>
        <dbReference type="ARBA" id="ARBA00023002"/>
    </source>
</evidence>
<comment type="caution">
    <text evidence="14">The sequence shown here is derived from an EMBL/GenBank/DDBJ whole genome shotgun (WGS) entry which is preliminary data.</text>
</comment>
<comment type="caution">
    <text evidence="10">Lacks conserved residue(s) required for the propagation of feature annotation.</text>
</comment>
<dbReference type="NCBIfam" id="NF004017">
    <property type="entry name" value="PRK05479.1"/>
    <property type="match status" value="1"/>
</dbReference>
<feature type="domain" description="KARI C-terminal knotted" evidence="13">
    <location>
        <begin position="183"/>
        <end position="328"/>
    </location>
</feature>
<keyword evidence="6 10" id="KW-0460">Magnesium</keyword>
<proteinExistence type="inferred from homology"/>
<dbReference type="NCBIfam" id="NF009940">
    <property type="entry name" value="PRK13403.1"/>
    <property type="match status" value="1"/>
</dbReference>
<keyword evidence="9 10" id="KW-0100">Branched-chain amino acid biosynthesis</keyword>
<keyword evidence="8 10" id="KW-0560">Oxidoreductase</keyword>
<dbReference type="InterPro" id="IPR000506">
    <property type="entry name" value="KARI_C"/>
</dbReference>
<reference evidence="14" key="1">
    <citation type="submission" date="2022-02" db="EMBL/GenBank/DDBJ databases">
        <authorList>
            <person name="Lee M."/>
            <person name="Kim S.-J."/>
            <person name="Jung M.-Y."/>
        </authorList>
    </citation>
    <scope>NUCLEOTIDE SEQUENCE</scope>
    <source>
        <strain evidence="14">JHP9</strain>
    </source>
</reference>
<dbReference type="Proteomes" id="UP001203761">
    <property type="component" value="Unassembled WGS sequence"/>
</dbReference>
<dbReference type="Gene3D" id="6.10.240.10">
    <property type="match status" value="1"/>
</dbReference>
<evidence type="ECO:0000256" key="4">
    <source>
        <dbReference type="ARBA" id="ARBA00022605"/>
    </source>
</evidence>
<evidence type="ECO:0000313" key="14">
    <source>
        <dbReference type="EMBL" id="MCL6423732.1"/>
    </source>
</evidence>
<evidence type="ECO:0000256" key="3">
    <source>
        <dbReference type="ARBA" id="ARBA00010318"/>
    </source>
</evidence>
<dbReference type="SUPFAM" id="SSF48179">
    <property type="entry name" value="6-phosphogluconate dehydrogenase C-terminal domain-like"/>
    <property type="match status" value="1"/>
</dbReference>
<gene>
    <name evidence="10 14" type="primary">ilvC</name>
    <name evidence="14" type="ORF">Bequi_10095</name>
</gene>
<dbReference type="Gene3D" id="3.40.50.720">
    <property type="entry name" value="NAD(P)-binding Rossmann-like Domain"/>
    <property type="match status" value="1"/>
</dbReference>
<dbReference type="Pfam" id="PF01450">
    <property type="entry name" value="KARI_C"/>
    <property type="match status" value="1"/>
</dbReference>
<feature type="binding site" evidence="10">
    <location>
        <position position="48"/>
    </location>
    <ligand>
        <name>NADP(+)</name>
        <dbReference type="ChEBI" id="CHEBI:58349"/>
    </ligand>
</feature>
<dbReference type="PANTHER" id="PTHR21371:SF1">
    <property type="entry name" value="KETOL-ACID REDUCTOISOMERASE, MITOCHONDRIAL"/>
    <property type="match status" value="1"/>
</dbReference>
<feature type="binding site" evidence="10">
    <location>
        <position position="51"/>
    </location>
    <ligand>
        <name>NADP(+)</name>
        <dbReference type="ChEBI" id="CHEBI:58349"/>
    </ligand>
</feature>
<comment type="catalytic activity">
    <reaction evidence="10">
        <text>(2R)-2,3-dihydroxy-3-methylbutanoate + NADP(+) = (2S)-2-acetolactate + NADPH + H(+)</text>
        <dbReference type="Rhea" id="RHEA:22068"/>
        <dbReference type="ChEBI" id="CHEBI:15378"/>
        <dbReference type="ChEBI" id="CHEBI:49072"/>
        <dbReference type="ChEBI" id="CHEBI:57783"/>
        <dbReference type="ChEBI" id="CHEBI:58349"/>
        <dbReference type="ChEBI" id="CHEBI:58476"/>
        <dbReference type="EC" id="1.1.1.86"/>
    </reaction>
</comment>
<evidence type="ECO:0000256" key="5">
    <source>
        <dbReference type="ARBA" id="ARBA00022723"/>
    </source>
</evidence>
<keyword evidence="5 10" id="KW-0479">Metal-binding</keyword>
<feature type="binding site" evidence="10">
    <location>
        <begin position="25"/>
        <end position="28"/>
    </location>
    <ligand>
        <name>NADP(+)</name>
        <dbReference type="ChEBI" id="CHEBI:58349"/>
    </ligand>
</feature>
<feature type="binding site" evidence="10 11">
    <location>
        <position position="252"/>
    </location>
    <ligand>
        <name>substrate</name>
    </ligand>
</feature>
<keyword evidence="7 10" id="KW-0521">NADP</keyword>
<evidence type="ECO:0000256" key="9">
    <source>
        <dbReference type="ARBA" id="ARBA00023304"/>
    </source>
</evidence>
<dbReference type="Pfam" id="PF07991">
    <property type="entry name" value="KARI_N"/>
    <property type="match status" value="1"/>
</dbReference>
<dbReference type="SUPFAM" id="SSF51735">
    <property type="entry name" value="NAD(P)-binding Rossmann-fold domains"/>
    <property type="match status" value="1"/>
</dbReference>
<feature type="binding site" evidence="10 11">
    <location>
        <position position="191"/>
    </location>
    <ligand>
        <name>Mg(2+)</name>
        <dbReference type="ChEBI" id="CHEBI:18420"/>
        <label>2</label>
    </ligand>
</feature>
<dbReference type="NCBIfam" id="TIGR00465">
    <property type="entry name" value="ilvC"/>
    <property type="match status" value="1"/>
</dbReference>
<sequence length="343" mass="37203">MAEILYDDDADLSIIQGKKVAIVGFGSQGHAHAMNLRDSGVEVVVALKDGSRSAQKAKDEGFEVKNVADATAWADLIMVLAPDQSQRSIYSESIEPNLSEGKTLAFAHGFNIRYDYISVPDGIDVILIAPKAPGHTVRREFVAGRGIPDIIAVEQDASGTAWDTALSYAKGVGGTRAGVIKTTFTEETETDLFGEQAVLCGGMSHLVQAGFETLTEAGYQPEIAYFEVLHELKLIVDLMIEGGISKQRWSISDTAEFGDYVSGPRVVDENVKKSMQAVLSDIQDGTFARTFIEDQDGGAPKFTELREKEAGHPIESVGKELRQMFSWNSEQLDSDYVEGSAGR</sequence>
<feature type="binding site" evidence="10 11">
    <location>
        <position position="191"/>
    </location>
    <ligand>
        <name>Mg(2+)</name>
        <dbReference type="ChEBI" id="CHEBI:18420"/>
        <label>1</label>
    </ligand>
</feature>
<dbReference type="InterPro" id="IPR013023">
    <property type="entry name" value="KARI"/>
</dbReference>
<dbReference type="PROSITE" id="PS51851">
    <property type="entry name" value="KARI_C"/>
    <property type="match status" value="1"/>
</dbReference>
<dbReference type="EC" id="1.1.1.86" evidence="10"/>
<keyword evidence="4 10" id="KW-0028">Amino-acid biosynthesis</keyword>
<dbReference type="HAMAP" id="MF_00435">
    <property type="entry name" value="IlvC"/>
    <property type="match status" value="1"/>
</dbReference>
<feature type="binding site" evidence="10">
    <location>
        <position position="134"/>
    </location>
    <ligand>
        <name>NADP(+)</name>
        <dbReference type="ChEBI" id="CHEBI:58349"/>
    </ligand>
</feature>
<dbReference type="EMBL" id="JAKNCJ010000005">
    <property type="protein sequence ID" value="MCL6423732.1"/>
    <property type="molecule type" value="Genomic_DNA"/>
</dbReference>
<dbReference type="InterPro" id="IPR014359">
    <property type="entry name" value="KARI_prok"/>
</dbReference>
<dbReference type="PIRSF" id="PIRSF000116">
    <property type="entry name" value="IlvC_gammaproteo"/>
    <property type="match status" value="1"/>
</dbReference>
<dbReference type="GO" id="GO:0004455">
    <property type="term" value="F:ketol-acid reductoisomerase activity"/>
    <property type="evidence" value="ECO:0007669"/>
    <property type="project" value="UniProtKB-EC"/>
</dbReference>
<dbReference type="InterPro" id="IPR008927">
    <property type="entry name" value="6-PGluconate_DH-like_C_sf"/>
</dbReference>
<name>A0ABT0R1F2_9MICO</name>
<feature type="binding site" evidence="10 11">
    <location>
        <position position="195"/>
    </location>
    <ligand>
        <name>Mg(2+)</name>
        <dbReference type="ChEBI" id="CHEBI:18420"/>
        <label>1</label>
    </ligand>
</feature>